<dbReference type="GO" id="GO:0035091">
    <property type="term" value="F:phosphatidylinositol binding"/>
    <property type="evidence" value="ECO:0007669"/>
    <property type="project" value="TreeGrafter"/>
</dbReference>
<proteinExistence type="predicted"/>
<feature type="domain" description="Ysc84 actin-binding" evidence="3">
    <location>
        <begin position="146"/>
        <end position="269"/>
    </location>
</feature>
<evidence type="ECO:0000313" key="4">
    <source>
        <dbReference type="EMBL" id="WFD27933.1"/>
    </source>
</evidence>
<keyword evidence="2" id="KW-0472">Membrane</keyword>
<evidence type="ECO:0000256" key="2">
    <source>
        <dbReference type="SAM" id="Phobius"/>
    </source>
</evidence>
<evidence type="ECO:0000256" key="1">
    <source>
        <dbReference type="SAM" id="MobiDB-lite"/>
    </source>
</evidence>
<keyword evidence="5" id="KW-1185">Reference proteome</keyword>
<feature type="transmembrane region" description="Helical" evidence="2">
    <location>
        <begin position="99"/>
        <end position="123"/>
    </location>
</feature>
<dbReference type="AlphaFoldDB" id="A0AAF0ENW5"/>
<organism evidence="4 5">
    <name type="scientific">Malassezia nana</name>
    <dbReference type="NCBI Taxonomy" id="180528"/>
    <lineage>
        <taxon>Eukaryota</taxon>
        <taxon>Fungi</taxon>
        <taxon>Dikarya</taxon>
        <taxon>Basidiomycota</taxon>
        <taxon>Ustilaginomycotina</taxon>
        <taxon>Malasseziomycetes</taxon>
        <taxon>Malasseziales</taxon>
        <taxon>Malasseziaceae</taxon>
        <taxon>Malassezia</taxon>
    </lineage>
</organism>
<gene>
    <name evidence="4" type="ORF">MNAN1_002941</name>
</gene>
<keyword evidence="2" id="KW-1133">Transmembrane helix</keyword>
<dbReference type="EMBL" id="CP119896">
    <property type="protein sequence ID" value="WFD27933.1"/>
    <property type="molecule type" value="Genomic_DNA"/>
</dbReference>
<sequence>MTWDTWKQKAWSAAKKVETTTWRTLDPIGQWTNRQVGKWGVEAFYPTPLEQEVDKAARIVRTFTQRSDAEAVSEVSHPGFVDENASKKTQAMLYKIPPAVLQGAVGVAVFTVFRSGFIFSGAGGSGVVLTKDESGEWGPPSGLLVHTVGWGLVAGVDIYDVVLVLRNQRAIDAFKYPKVSVGGELSVSAGPVGNGAVLDSGLEASPCFSYVKSKGLYAGVQLDGTIILTRSDENARFYNYPGITVETLLDNKLPRHQLPRECLPLWQALCAGEGRPQHLGTDAIPDAPAPGDHTFTEEEINALQQEQEKQGPSVSQAPPLPPQPAQDILPPPKRNV</sequence>
<feature type="compositionally biased region" description="Pro residues" evidence="1">
    <location>
        <begin position="318"/>
        <end position="336"/>
    </location>
</feature>
<feature type="transmembrane region" description="Helical" evidence="2">
    <location>
        <begin position="143"/>
        <end position="165"/>
    </location>
</feature>
<dbReference type="PANTHER" id="PTHR15629">
    <property type="entry name" value="SH3YL1 PROTEIN"/>
    <property type="match status" value="1"/>
</dbReference>
<accession>A0AAF0ENW5</accession>
<protein>
    <recommendedName>
        <fullName evidence="3">Ysc84 actin-binding domain-containing protein</fullName>
    </recommendedName>
</protein>
<dbReference type="CDD" id="cd11524">
    <property type="entry name" value="SYLF"/>
    <property type="match status" value="1"/>
</dbReference>
<evidence type="ECO:0000259" key="3">
    <source>
        <dbReference type="Pfam" id="PF04366"/>
    </source>
</evidence>
<feature type="region of interest" description="Disordered" evidence="1">
    <location>
        <begin position="277"/>
        <end position="336"/>
    </location>
</feature>
<keyword evidence="2" id="KW-0812">Transmembrane</keyword>
<dbReference type="Pfam" id="PF04366">
    <property type="entry name" value="Ysc84"/>
    <property type="match status" value="1"/>
</dbReference>
<dbReference type="InterPro" id="IPR007461">
    <property type="entry name" value="Ysc84_actin-binding"/>
</dbReference>
<dbReference type="Proteomes" id="UP001213623">
    <property type="component" value="Chromosome 5"/>
</dbReference>
<evidence type="ECO:0000313" key="5">
    <source>
        <dbReference type="Proteomes" id="UP001213623"/>
    </source>
</evidence>
<dbReference type="PANTHER" id="PTHR15629:SF8">
    <property type="entry name" value="DUF500 DOMAIN PROTEIN (AFU_ORTHOLOGUE AFUA_5G07310)"/>
    <property type="match status" value="1"/>
</dbReference>
<feature type="compositionally biased region" description="Polar residues" evidence="1">
    <location>
        <begin position="302"/>
        <end position="315"/>
    </location>
</feature>
<reference evidence="4" key="1">
    <citation type="submission" date="2023-03" db="EMBL/GenBank/DDBJ databases">
        <title>Mating type loci evolution in Malassezia.</title>
        <authorList>
            <person name="Coelho M.A."/>
        </authorList>
    </citation>
    <scope>NUCLEOTIDE SEQUENCE</scope>
    <source>
        <strain evidence="4">CBS 9557</strain>
    </source>
</reference>
<name>A0AAF0ENW5_9BASI</name>
<dbReference type="InterPro" id="IPR051702">
    <property type="entry name" value="SH3_domain_YSC84-like"/>
</dbReference>